<name>A0A9P8JQW8_AURME</name>
<feature type="region of interest" description="Disordered" evidence="2">
    <location>
        <begin position="159"/>
        <end position="201"/>
    </location>
</feature>
<proteinExistence type="predicted"/>
<feature type="non-terminal residue" evidence="3">
    <location>
        <position position="237"/>
    </location>
</feature>
<dbReference type="Proteomes" id="UP000729357">
    <property type="component" value="Unassembled WGS sequence"/>
</dbReference>
<feature type="compositionally biased region" description="Acidic residues" evidence="2">
    <location>
        <begin position="179"/>
        <end position="191"/>
    </location>
</feature>
<evidence type="ECO:0000256" key="1">
    <source>
        <dbReference type="SAM" id="Coils"/>
    </source>
</evidence>
<evidence type="ECO:0000313" key="3">
    <source>
        <dbReference type="EMBL" id="KAG9972246.1"/>
    </source>
</evidence>
<keyword evidence="4" id="KW-1185">Reference proteome</keyword>
<comment type="caution">
    <text evidence="3">The sequence shown here is derived from an EMBL/GenBank/DDBJ whole genome shotgun (WGS) entry which is preliminary data.</text>
</comment>
<keyword evidence="1" id="KW-0175">Coiled coil</keyword>
<sequence>MKISLKPPASLPDQPSTDKLRHTLAQKGMAPTKPSVSQDATKLKDLQGEIKLMNRKLRLRVHKAYVSKEEYRSDTHASLAQKINGLVGERDDLKDRALEFEGEKLGLEKKQLELEGKRLELESEKVSLMKENDELQRQKQDLKAKNLDLKIAYYALRHDDKNGGDESPCSDHCCRPVEDSSDGYGSDEDGTEERALKNTDGPVKAAHFWHDECIIEQDRFEKRGPIDQKGEHQITPR</sequence>
<dbReference type="EMBL" id="JAHFXS010002449">
    <property type="protein sequence ID" value="KAG9972246.1"/>
    <property type="molecule type" value="Genomic_DNA"/>
</dbReference>
<reference evidence="3" key="1">
    <citation type="journal article" date="2021" name="J Fungi (Basel)">
        <title>Virulence traits and population genomics of the black yeast Aureobasidium melanogenum.</title>
        <authorList>
            <person name="Cernosa A."/>
            <person name="Sun X."/>
            <person name="Gostincar C."/>
            <person name="Fang C."/>
            <person name="Gunde-Cimerman N."/>
            <person name="Song Z."/>
        </authorList>
    </citation>
    <scope>NUCLEOTIDE SEQUENCE</scope>
    <source>
        <strain evidence="3">EXF-9298</strain>
    </source>
</reference>
<gene>
    <name evidence="3" type="ORF">KCU98_g13367</name>
</gene>
<feature type="coiled-coil region" evidence="1">
    <location>
        <begin position="90"/>
        <end position="152"/>
    </location>
</feature>
<reference evidence="3" key="2">
    <citation type="submission" date="2021-08" db="EMBL/GenBank/DDBJ databases">
        <authorList>
            <person name="Gostincar C."/>
            <person name="Sun X."/>
            <person name="Song Z."/>
            <person name="Gunde-Cimerman N."/>
        </authorList>
    </citation>
    <scope>NUCLEOTIDE SEQUENCE</scope>
    <source>
        <strain evidence="3">EXF-9298</strain>
    </source>
</reference>
<accession>A0A9P8JQW8</accession>
<protein>
    <submittedName>
        <fullName evidence="3">Uncharacterized protein</fullName>
    </submittedName>
</protein>
<organism evidence="3 4">
    <name type="scientific">Aureobasidium melanogenum</name>
    <name type="common">Aureobasidium pullulans var. melanogenum</name>
    <dbReference type="NCBI Taxonomy" id="46634"/>
    <lineage>
        <taxon>Eukaryota</taxon>
        <taxon>Fungi</taxon>
        <taxon>Dikarya</taxon>
        <taxon>Ascomycota</taxon>
        <taxon>Pezizomycotina</taxon>
        <taxon>Dothideomycetes</taxon>
        <taxon>Dothideomycetidae</taxon>
        <taxon>Dothideales</taxon>
        <taxon>Saccotheciaceae</taxon>
        <taxon>Aureobasidium</taxon>
    </lineage>
</organism>
<dbReference type="AlphaFoldDB" id="A0A9P8JQW8"/>
<evidence type="ECO:0000256" key="2">
    <source>
        <dbReference type="SAM" id="MobiDB-lite"/>
    </source>
</evidence>
<evidence type="ECO:0000313" key="4">
    <source>
        <dbReference type="Proteomes" id="UP000729357"/>
    </source>
</evidence>